<accession>A0A3P3U452</accession>
<reference evidence="8 9" key="1">
    <citation type="submission" date="2018-11" db="EMBL/GenBank/DDBJ databases">
        <title>Genome sequencing of Paenibacillus sp. KCOM 3021 (= ChDC PVNT-B20).</title>
        <authorList>
            <person name="Kook J.-K."/>
            <person name="Park S.-N."/>
            <person name="Lim Y.K."/>
        </authorList>
    </citation>
    <scope>NUCLEOTIDE SEQUENCE [LARGE SCALE GENOMIC DNA]</scope>
    <source>
        <strain evidence="8 9">KCOM 3021</strain>
    </source>
</reference>
<dbReference type="Gene3D" id="2.60.420.10">
    <property type="entry name" value="Maltose phosphorylase, domain 3"/>
    <property type="match status" value="1"/>
</dbReference>
<dbReference type="Pfam" id="PF17389">
    <property type="entry name" value="Bac_rhamnosid6H"/>
    <property type="match status" value="1"/>
</dbReference>
<evidence type="ECO:0000259" key="7">
    <source>
        <dbReference type="Pfam" id="PF17390"/>
    </source>
</evidence>
<dbReference type="Gene3D" id="2.60.120.260">
    <property type="entry name" value="Galactose-binding domain-like"/>
    <property type="match status" value="2"/>
</dbReference>
<evidence type="ECO:0000256" key="2">
    <source>
        <dbReference type="ARBA" id="ARBA00012652"/>
    </source>
</evidence>
<dbReference type="GO" id="GO:0005975">
    <property type="term" value="P:carbohydrate metabolic process"/>
    <property type="evidence" value="ECO:0007669"/>
    <property type="project" value="InterPro"/>
</dbReference>
<dbReference type="Gene3D" id="1.50.10.10">
    <property type="match status" value="1"/>
</dbReference>
<dbReference type="SUPFAM" id="SSF48208">
    <property type="entry name" value="Six-hairpin glycosidases"/>
    <property type="match status" value="1"/>
</dbReference>
<dbReference type="Gene3D" id="2.60.40.10">
    <property type="entry name" value="Immunoglobulins"/>
    <property type="match status" value="1"/>
</dbReference>
<dbReference type="InterPro" id="IPR035398">
    <property type="entry name" value="Bac_rhamnosid_C"/>
</dbReference>
<dbReference type="Pfam" id="PF08531">
    <property type="entry name" value="Bac_rhamnosid_N"/>
    <property type="match status" value="1"/>
</dbReference>
<dbReference type="InterPro" id="IPR013783">
    <property type="entry name" value="Ig-like_fold"/>
</dbReference>
<dbReference type="InterPro" id="IPR035396">
    <property type="entry name" value="Bac_rhamnosid6H"/>
</dbReference>
<dbReference type="PANTHER" id="PTHR33307:SF6">
    <property type="entry name" value="ALPHA-RHAMNOSIDASE (EUROFUNG)-RELATED"/>
    <property type="match status" value="1"/>
</dbReference>
<keyword evidence="3" id="KW-0378">Hydrolase</keyword>
<proteinExistence type="predicted"/>
<dbReference type="EMBL" id="RRCN01000001">
    <property type="protein sequence ID" value="RRJ65142.1"/>
    <property type="molecule type" value="Genomic_DNA"/>
</dbReference>
<evidence type="ECO:0000313" key="9">
    <source>
        <dbReference type="Proteomes" id="UP000267017"/>
    </source>
</evidence>
<evidence type="ECO:0000259" key="5">
    <source>
        <dbReference type="Pfam" id="PF08531"/>
    </source>
</evidence>
<feature type="domain" description="Alpha-L-rhamnosidase C-terminal" evidence="7">
    <location>
        <begin position="886"/>
        <end position="932"/>
    </location>
</feature>
<feature type="domain" description="Alpha-L-rhamnosidase concanavalin-like" evidence="4">
    <location>
        <begin position="365"/>
        <end position="470"/>
    </location>
</feature>
<name>A0A3P3U452_9BACL</name>
<evidence type="ECO:0000259" key="4">
    <source>
        <dbReference type="Pfam" id="PF05592"/>
    </source>
</evidence>
<dbReference type="GO" id="GO:0030596">
    <property type="term" value="F:alpha-L-rhamnosidase activity"/>
    <property type="evidence" value="ECO:0007669"/>
    <property type="project" value="UniProtKB-EC"/>
</dbReference>
<evidence type="ECO:0000256" key="1">
    <source>
        <dbReference type="ARBA" id="ARBA00001445"/>
    </source>
</evidence>
<dbReference type="OrthoDB" id="9761045at2"/>
<evidence type="ECO:0000256" key="3">
    <source>
        <dbReference type="ARBA" id="ARBA00022801"/>
    </source>
</evidence>
<dbReference type="Proteomes" id="UP000267017">
    <property type="component" value="Unassembled WGS sequence"/>
</dbReference>
<dbReference type="Pfam" id="PF25788">
    <property type="entry name" value="Ig_Rha78A_N"/>
    <property type="match status" value="1"/>
</dbReference>
<dbReference type="PANTHER" id="PTHR33307">
    <property type="entry name" value="ALPHA-RHAMNOSIDASE (EUROFUNG)"/>
    <property type="match status" value="1"/>
</dbReference>
<dbReference type="AlphaFoldDB" id="A0A3P3U452"/>
<comment type="catalytic activity">
    <reaction evidence="1">
        <text>Hydrolysis of terminal non-reducing alpha-L-rhamnose residues in alpha-L-rhamnosides.</text>
        <dbReference type="EC" id="3.2.1.40"/>
    </reaction>
</comment>
<feature type="domain" description="Alpha-L-rhamnosidase six-hairpin glycosidase" evidence="6">
    <location>
        <begin position="490"/>
        <end position="855"/>
    </location>
</feature>
<dbReference type="InterPro" id="IPR016007">
    <property type="entry name" value="Alpha_rhamnosid"/>
</dbReference>
<gene>
    <name evidence="8" type="ORF">EHV15_21155</name>
</gene>
<dbReference type="InterPro" id="IPR013737">
    <property type="entry name" value="Bac_rhamnosid_N"/>
</dbReference>
<sequence>MNHLSTFSLVDMTVNSQVNPRLINEQEKIYFSWKMQSDHVGIKQASYQIELYKKTENGITAVWNSNLAYTNNSINILYEGEPLECEQKYYWKTTVRDQNDNPCISEEQFFITGCDWSDAFWITTREKMSLPVFTSNIKTDTAKELENVILYASSLGVYDIQINGTPIAEQATGQWEVLSPGWSDYHQLIHYQAYDITSLAASGELLVESYLGNGWFLGQISKNSFYENIFSDQQKKHCFIGKIVFLYKDGTKEEHCTSKETWKYFNDDTVIENDFYNGEVVDFTKQNRPGEYFDAEYPLFSEDQAAMKKRLQPSNRALVLLEAEKTIQPQSGYVYFAEEVTTHKNADLGAVAITKVDMTEPVRLIKDQILVIDFGQNCSAVFTAYMSTESGKTTTVQFHTGEMINDGKRNKESENGGSDGPRYTVYRENLSTPMGGECLSRDIVVFNDTSEIMYRPKYTYHGFRYLEIKADATLIINRIVMNPMSSITRRLGYIKTSNEHVNQLFQNTLWSQKSNYFSIPTDCPQRSERVGWLGDAQIFLPTALYNYDSFSFIQHYIDVMNNSSTDKIYSSIIPQAFVPRFSNLYASGWTDAGITIPWNLYKFTGNPYDLEKYYHRMHSYMEDIGDLDTVETNYDENIFGDWLSFQGTSTIFMNLMYRAYCADIMREISRRLGKAENERRYLQLFEKVKAHVLSEYVRDEDGKFTLLTASRDKMTKSYHDYPIVDNAQTGLTWFLKLKLYKNEAQRIKALNLLQHNIENINQSYRPGYPEKSLAVGFLGVDVLLPVLTEHGGSETAYDLLLSEEMPSWLYSVKHGATTIWERWNSYSTENSFFNARMNSFNHYSYGSVIEWMYKYMAGIRINAANEDSRFIELRPMIDRGCQYNTQSRIKEVDSSYDSIYGPIISNWRSDGQKLTHYFASIPANAEAVLYLDMGAIPHNSCQSCYGADFAGVELKDNIYYAKYILKSGSYEFLMQDHSIAVSSPR</sequence>
<evidence type="ECO:0000313" key="8">
    <source>
        <dbReference type="EMBL" id="RRJ65142.1"/>
    </source>
</evidence>
<dbReference type="RefSeq" id="WP_128632941.1">
    <property type="nucleotide sequence ID" value="NZ_RRCN01000001.1"/>
</dbReference>
<dbReference type="Pfam" id="PF17390">
    <property type="entry name" value="Bac_rhamnosid_C"/>
    <property type="match status" value="1"/>
</dbReference>
<protein>
    <recommendedName>
        <fullName evidence="2">alpha-L-rhamnosidase</fullName>
        <ecNumber evidence="2">3.2.1.40</ecNumber>
    </recommendedName>
</protein>
<dbReference type="Pfam" id="PF05592">
    <property type="entry name" value="Bac_rhamnosid"/>
    <property type="match status" value="1"/>
</dbReference>
<dbReference type="InterPro" id="IPR008928">
    <property type="entry name" value="6-hairpin_glycosidase_sf"/>
</dbReference>
<comment type="caution">
    <text evidence="8">The sequence shown here is derived from an EMBL/GenBank/DDBJ whole genome shotgun (WGS) entry which is preliminary data.</text>
</comment>
<feature type="domain" description="Bacterial alpha-L-rhamnosidase N-terminal" evidence="5">
    <location>
        <begin position="143"/>
        <end position="287"/>
    </location>
</feature>
<organism evidence="8 9">
    <name type="scientific">Paenibacillus oralis</name>
    <dbReference type="NCBI Taxonomy" id="2490856"/>
    <lineage>
        <taxon>Bacteria</taxon>
        <taxon>Bacillati</taxon>
        <taxon>Bacillota</taxon>
        <taxon>Bacilli</taxon>
        <taxon>Bacillales</taxon>
        <taxon>Paenibacillaceae</taxon>
        <taxon>Paenibacillus</taxon>
    </lineage>
</organism>
<dbReference type="InterPro" id="IPR008902">
    <property type="entry name" value="Rhamnosid_concanavalin"/>
</dbReference>
<keyword evidence="9" id="KW-1185">Reference proteome</keyword>
<dbReference type="InterPro" id="IPR012341">
    <property type="entry name" value="6hp_glycosidase-like_sf"/>
</dbReference>
<evidence type="ECO:0000259" key="6">
    <source>
        <dbReference type="Pfam" id="PF17389"/>
    </source>
</evidence>
<dbReference type="EC" id="3.2.1.40" evidence="2"/>